<proteinExistence type="predicted"/>
<dbReference type="Proteomes" id="UP000821837">
    <property type="component" value="Chromosome 8"/>
</dbReference>
<protein>
    <submittedName>
        <fullName evidence="1">Uncharacterized protein</fullName>
    </submittedName>
</protein>
<gene>
    <name evidence="1" type="ORF">HPB52_007646</name>
</gene>
<evidence type="ECO:0000313" key="2">
    <source>
        <dbReference type="Proteomes" id="UP000821837"/>
    </source>
</evidence>
<dbReference type="EMBL" id="JABSTV010001254">
    <property type="protein sequence ID" value="KAH7939158.1"/>
    <property type="molecule type" value="Genomic_DNA"/>
</dbReference>
<evidence type="ECO:0000313" key="1">
    <source>
        <dbReference type="EMBL" id="KAH7939158.1"/>
    </source>
</evidence>
<organism evidence="1 2">
    <name type="scientific">Rhipicephalus sanguineus</name>
    <name type="common">Brown dog tick</name>
    <name type="synonym">Ixodes sanguineus</name>
    <dbReference type="NCBI Taxonomy" id="34632"/>
    <lineage>
        <taxon>Eukaryota</taxon>
        <taxon>Metazoa</taxon>
        <taxon>Ecdysozoa</taxon>
        <taxon>Arthropoda</taxon>
        <taxon>Chelicerata</taxon>
        <taxon>Arachnida</taxon>
        <taxon>Acari</taxon>
        <taxon>Parasitiformes</taxon>
        <taxon>Ixodida</taxon>
        <taxon>Ixodoidea</taxon>
        <taxon>Ixodidae</taxon>
        <taxon>Rhipicephalinae</taxon>
        <taxon>Rhipicephalus</taxon>
        <taxon>Rhipicephalus</taxon>
    </lineage>
</organism>
<keyword evidence="2" id="KW-1185">Reference proteome</keyword>
<name>A0A9D4SPG0_RHISA</name>
<comment type="caution">
    <text evidence="1">The sequence shown here is derived from an EMBL/GenBank/DDBJ whole genome shotgun (WGS) entry which is preliminary data.</text>
</comment>
<accession>A0A9D4SPG0</accession>
<sequence length="337" mass="38548">MRYGKEYGVVVNLEHDISQLRQLMTTQRVNSFCNWLGRSAKCHMKERFKASDSDVRLYQKLWNELYFAPLFLSNSVNSSLWDLVDDDVDTARKMVCVQIHEGLFQSDSAQAAVLVLEESLTVLHQIASDLFRAAVDALSIRVPTWLSRHAEGENPRFQHQRRPRYLAELQSVQVELAGMSDDAPIDYETSVYSWELAHDHHLAYVTGCLRSVYNASLNFDNNPGLLLDFAHESALLGPLYDVYRRGVDEGVHPRVYLNQRYTNWQLLFVLWAMSHCGTGSGGAMLVNAAVSNSVRFGRTLRLRHRRPHVLEQEVQFLGLLVTQKRNPVSHMADYVIP</sequence>
<dbReference type="VEuPathDB" id="VectorBase:RSAN_049137"/>
<reference evidence="1" key="2">
    <citation type="submission" date="2021-09" db="EMBL/GenBank/DDBJ databases">
        <authorList>
            <person name="Jia N."/>
            <person name="Wang J."/>
            <person name="Shi W."/>
            <person name="Du L."/>
            <person name="Sun Y."/>
            <person name="Zhan W."/>
            <person name="Jiang J."/>
            <person name="Wang Q."/>
            <person name="Zhang B."/>
            <person name="Ji P."/>
            <person name="Sakyi L.B."/>
            <person name="Cui X."/>
            <person name="Yuan T."/>
            <person name="Jiang B."/>
            <person name="Yang W."/>
            <person name="Lam T.T.-Y."/>
            <person name="Chang Q."/>
            <person name="Ding S."/>
            <person name="Wang X."/>
            <person name="Zhu J."/>
            <person name="Ruan X."/>
            <person name="Zhao L."/>
            <person name="Wei J."/>
            <person name="Que T."/>
            <person name="Du C."/>
            <person name="Cheng J."/>
            <person name="Dai P."/>
            <person name="Han X."/>
            <person name="Huang E."/>
            <person name="Gao Y."/>
            <person name="Liu J."/>
            <person name="Shao H."/>
            <person name="Ye R."/>
            <person name="Li L."/>
            <person name="Wei W."/>
            <person name="Wang X."/>
            <person name="Wang C."/>
            <person name="Huo Q."/>
            <person name="Li W."/>
            <person name="Guo W."/>
            <person name="Chen H."/>
            <person name="Chen S."/>
            <person name="Zhou L."/>
            <person name="Zhou L."/>
            <person name="Ni X."/>
            <person name="Tian J."/>
            <person name="Zhou Y."/>
            <person name="Sheng Y."/>
            <person name="Liu T."/>
            <person name="Pan Y."/>
            <person name="Xia L."/>
            <person name="Li J."/>
            <person name="Zhao F."/>
            <person name="Cao W."/>
        </authorList>
    </citation>
    <scope>NUCLEOTIDE SEQUENCE</scope>
    <source>
        <strain evidence="1">Rsan-2018</strain>
        <tissue evidence="1">Larvae</tissue>
    </source>
</reference>
<dbReference type="AlphaFoldDB" id="A0A9D4SPG0"/>
<reference evidence="1" key="1">
    <citation type="journal article" date="2020" name="Cell">
        <title>Large-Scale Comparative Analyses of Tick Genomes Elucidate Their Genetic Diversity and Vector Capacities.</title>
        <authorList>
            <consortium name="Tick Genome and Microbiome Consortium (TIGMIC)"/>
            <person name="Jia N."/>
            <person name="Wang J."/>
            <person name="Shi W."/>
            <person name="Du L."/>
            <person name="Sun Y."/>
            <person name="Zhan W."/>
            <person name="Jiang J.F."/>
            <person name="Wang Q."/>
            <person name="Zhang B."/>
            <person name="Ji P."/>
            <person name="Bell-Sakyi L."/>
            <person name="Cui X.M."/>
            <person name="Yuan T.T."/>
            <person name="Jiang B.G."/>
            <person name="Yang W.F."/>
            <person name="Lam T.T."/>
            <person name="Chang Q.C."/>
            <person name="Ding S.J."/>
            <person name="Wang X.J."/>
            <person name="Zhu J.G."/>
            <person name="Ruan X.D."/>
            <person name="Zhao L."/>
            <person name="Wei J.T."/>
            <person name="Ye R.Z."/>
            <person name="Que T.C."/>
            <person name="Du C.H."/>
            <person name="Zhou Y.H."/>
            <person name="Cheng J.X."/>
            <person name="Dai P.F."/>
            <person name="Guo W.B."/>
            <person name="Han X.H."/>
            <person name="Huang E.J."/>
            <person name="Li L.F."/>
            <person name="Wei W."/>
            <person name="Gao Y.C."/>
            <person name="Liu J.Z."/>
            <person name="Shao H.Z."/>
            <person name="Wang X."/>
            <person name="Wang C.C."/>
            <person name="Yang T.C."/>
            <person name="Huo Q.B."/>
            <person name="Li W."/>
            <person name="Chen H.Y."/>
            <person name="Chen S.E."/>
            <person name="Zhou L.G."/>
            <person name="Ni X.B."/>
            <person name="Tian J.H."/>
            <person name="Sheng Y."/>
            <person name="Liu T."/>
            <person name="Pan Y.S."/>
            <person name="Xia L.Y."/>
            <person name="Li J."/>
            <person name="Zhao F."/>
            <person name="Cao W.C."/>
        </authorList>
    </citation>
    <scope>NUCLEOTIDE SEQUENCE</scope>
    <source>
        <strain evidence="1">Rsan-2018</strain>
    </source>
</reference>